<dbReference type="PANTHER" id="PTHR35278">
    <property type="entry name" value="TRANSMEMBRANE PROTEIN-RELATED"/>
    <property type="match status" value="1"/>
</dbReference>
<keyword evidence="2" id="KW-0472">Membrane</keyword>
<keyword evidence="2" id="KW-0812">Transmembrane</keyword>
<reference evidence="3 4" key="1">
    <citation type="journal article" date="2018" name="Mol. Plant">
        <title>The genome of Artemisia annua provides insight into the evolution of Asteraceae family and artemisinin biosynthesis.</title>
        <authorList>
            <person name="Shen Q."/>
            <person name="Zhang L."/>
            <person name="Liao Z."/>
            <person name="Wang S."/>
            <person name="Yan T."/>
            <person name="Shi P."/>
            <person name="Liu M."/>
            <person name="Fu X."/>
            <person name="Pan Q."/>
            <person name="Wang Y."/>
            <person name="Lv Z."/>
            <person name="Lu X."/>
            <person name="Zhang F."/>
            <person name="Jiang W."/>
            <person name="Ma Y."/>
            <person name="Chen M."/>
            <person name="Hao X."/>
            <person name="Li L."/>
            <person name="Tang Y."/>
            <person name="Lv G."/>
            <person name="Zhou Y."/>
            <person name="Sun X."/>
            <person name="Brodelius P.E."/>
            <person name="Rose J.K.C."/>
            <person name="Tang K."/>
        </authorList>
    </citation>
    <scope>NUCLEOTIDE SEQUENCE [LARGE SCALE GENOMIC DNA]</scope>
    <source>
        <strain evidence="4">cv. Huhao1</strain>
        <tissue evidence="3">Leaf</tissue>
    </source>
</reference>
<keyword evidence="4" id="KW-1185">Reference proteome</keyword>
<dbReference type="EMBL" id="PKPP01010901">
    <property type="protein sequence ID" value="PWA45175.1"/>
    <property type="molecule type" value="Genomic_DNA"/>
</dbReference>
<gene>
    <name evidence="3" type="ORF">CTI12_AA519800</name>
</gene>
<dbReference type="OrthoDB" id="1916120at2759"/>
<feature type="compositionally biased region" description="Basic residues" evidence="1">
    <location>
        <begin position="212"/>
        <end position="226"/>
    </location>
</feature>
<evidence type="ECO:0000313" key="3">
    <source>
        <dbReference type="EMBL" id="PWA45175.1"/>
    </source>
</evidence>
<proteinExistence type="predicted"/>
<accession>A0A2U1L832</accession>
<dbReference type="PANTHER" id="PTHR35278:SF1">
    <property type="entry name" value="F8K7.16"/>
    <property type="match status" value="1"/>
</dbReference>
<name>A0A2U1L832_ARTAN</name>
<evidence type="ECO:0000313" key="4">
    <source>
        <dbReference type="Proteomes" id="UP000245207"/>
    </source>
</evidence>
<keyword evidence="2" id="KW-1133">Transmembrane helix</keyword>
<organism evidence="3 4">
    <name type="scientific">Artemisia annua</name>
    <name type="common">Sweet wormwood</name>
    <dbReference type="NCBI Taxonomy" id="35608"/>
    <lineage>
        <taxon>Eukaryota</taxon>
        <taxon>Viridiplantae</taxon>
        <taxon>Streptophyta</taxon>
        <taxon>Embryophyta</taxon>
        <taxon>Tracheophyta</taxon>
        <taxon>Spermatophyta</taxon>
        <taxon>Magnoliopsida</taxon>
        <taxon>eudicotyledons</taxon>
        <taxon>Gunneridae</taxon>
        <taxon>Pentapetalae</taxon>
        <taxon>asterids</taxon>
        <taxon>campanulids</taxon>
        <taxon>Asterales</taxon>
        <taxon>Asteraceae</taxon>
        <taxon>Asteroideae</taxon>
        <taxon>Anthemideae</taxon>
        <taxon>Artemisiinae</taxon>
        <taxon>Artemisia</taxon>
    </lineage>
</organism>
<evidence type="ECO:0000256" key="1">
    <source>
        <dbReference type="SAM" id="MobiDB-lite"/>
    </source>
</evidence>
<sequence length="226" mass="26537">MVNPIGTIVSGFGHIVGSIFGPQLDFLSGKNCFKCGPTWDIECYIENFCIDHLLKFFAVSLLFYIVLLALYTLYKLKVFHCIFKVIFKMIHACFSTIFAMWEQACEVCFHMLCSIKNRRRRRRGDIEMLDMSSRSDQDDTDIDTSVSEPYTARRRFWSRRDHKRDHLKRSLKAKNHRLRLGVDSGDSVYVTKRKHIKHGDVRVNRTSSFARRAGKHKRSKQVHKKR</sequence>
<dbReference type="Proteomes" id="UP000245207">
    <property type="component" value="Unassembled WGS sequence"/>
</dbReference>
<feature type="transmembrane region" description="Helical" evidence="2">
    <location>
        <begin position="56"/>
        <end position="74"/>
    </location>
</feature>
<feature type="region of interest" description="Disordered" evidence="1">
    <location>
        <begin position="199"/>
        <end position="226"/>
    </location>
</feature>
<dbReference type="AlphaFoldDB" id="A0A2U1L832"/>
<evidence type="ECO:0000256" key="2">
    <source>
        <dbReference type="SAM" id="Phobius"/>
    </source>
</evidence>
<protein>
    <submittedName>
        <fullName evidence="3">Uncharacterized protein</fullName>
    </submittedName>
</protein>
<comment type="caution">
    <text evidence="3">The sequence shown here is derived from an EMBL/GenBank/DDBJ whole genome shotgun (WGS) entry which is preliminary data.</text>
</comment>